<protein>
    <submittedName>
        <fullName evidence="1">Uncharacterized protein</fullName>
    </submittedName>
</protein>
<sequence length="67" mass="7514">MATRGCNNILGDIEILVSNGRASFQDKFVLIECQLEMRKSSDLPGGKKYTTSYAYISQALKQQQIQL</sequence>
<accession>A0A9E7GYR0</accession>
<reference evidence="1" key="1">
    <citation type="submission" date="2022-05" db="EMBL/GenBank/DDBJ databases">
        <title>The Musa troglodytarum L. genome provides insights into the mechanism of non-climacteric behaviour and enrichment of carotenoids.</title>
        <authorList>
            <person name="Wang J."/>
        </authorList>
    </citation>
    <scope>NUCLEOTIDE SEQUENCE</scope>
    <source>
        <tissue evidence="1">Leaf</tissue>
    </source>
</reference>
<dbReference type="AlphaFoldDB" id="A0A9E7GYR0"/>
<name>A0A9E7GYR0_9LILI</name>
<dbReference type="OrthoDB" id="437693at2759"/>
<evidence type="ECO:0000313" key="1">
    <source>
        <dbReference type="EMBL" id="URE20559.1"/>
    </source>
</evidence>
<gene>
    <name evidence="1" type="ORF">MUK42_24770</name>
</gene>
<keyword evidence="2" id="KW-1185">Reference proteome</keyword>
<evidence type="ECO:0000313" key="2">
    <source>
        <dbReference type="Proteomes" id="UP001055439"/>
    </source>
</evidence>
<organism evidence="1 2">
    <name type="scientific">Musa troglodytarum</name>
    <name type="common">fe'i banana</name>
    <dbReference type="NCBI Taxonomy" id="320322"/>
    <lineage>
        <taxon>Eukaryota</taxon>
        <taxon>Viridiplantae</taxon>
        <taxon>Streptophyta</taxon>
        <taxon>Embryophyta</taxon>
        <taxon>Tracheophyta</taxon>
        <taxon>Spermatophyta</taxon>
        <taxon>Magnoliopsida</taxon>
        <taxon>Liliopsida</taxon>
        <taxon>Zingiberales</taxon>
        <taxon>Musaceae</taxon>
        <taxon>Musa</taxon>
    </lineage>
</organism>
<dbReference type="Proteomes" id="UP001055439">
    <property type="component" value="Chromosome 7"/>
</dbReference>
<proteinExistence type="predicted"/>
<dbReference type="EMBL" id="CP097509">
    <property type="protein sequence ID" value="URE20559.1"/>
    <property type="molecule type" value="Genomic_DNA"/>
</dbReference>